<comment type="caution">
    <text evidence="1">The sequence shown here is derived from an EMBL/GenBank/DDBJ whole genome shotgun (WGS) entry which is preliminary data.</text>
</comment>
<dbReference type="EMBL" id="LZZM01000178">
    <property type="protein sequence ID" value="OOM76044.1"/>
    <property type="molecule type" value="Genomic_DNA"/>
</dbReference>
<keyword evidence="2" id="KW-1185">Reference proteome</keyword>
<name>A0A1S8TEK0_9CLOT</name>
<dbReference type="AlphaFoldDB" id="A0A1S8TEK0"/>
<sequence length="35" mass="4443">MRRITRTQNSWQLKIYCHGFRVDTYYVEENFLWTS</sequence>
<organism evidence="1 2">
    <name type="scientific">Clostridium puniceum</name>
    <dbReference type="NCBI Taxonomy" id="29367"/>
    <lineage>
        <taxon>Bacteria</taxon>
        <taxon>Bacillati</taxon>
        <taxon>Bacillota</taxon>
        <taxon>Clostridia</taxon>
        <taxon>Eubacteriales</taxon>
        <taxon>Clostridiaceae</taxon>
        <taxon>Clostridium</taxon>
    </lineage>
</organism>
<proteinExistence type="predicted"/>
<dbReference type="Proteomes" id="UP000190890">
    <property type="component" value="Unassembled WGS sequence"/>
</dbReference>
<evidence type="ECO:0000313" key="2">
    <source>
        <dbReference type="Proteomes" id="UP000190890"/>
    </source>
</evidence>
<gene>
    <name evidence="1" type="ORF">CLPUN_28920</name>
</gene>
<protein>
    <submittedName>
        <fullName evidence="1">Uncharacterized protein</fullName>
    </submittedName>
</protein>
<reference evidence="1 2" key="1">
    <citation type="submission" date="2016-05" db="EMBL/GenBank/DDBJ databases">
        <title>Microbial solvent formation.</title>
        <authorList>
            <person name="Poehlein A."/>
            <person name="Montoya Solano J.D."/>
            <person name="Flitsch S."/>
            <person name="Krabben P."/>
            <person name="Duerre P."/>
            <person name="Daniel R."/>
        </authorList>
    </citation>
    <scope>NUCLEOTIDE SEQUENCE [LARGE SCALE GENOMIC DNA]</scope>
    <source>
        <strain evidence="1 2">DSM 2619</strain>
    </source>
</reference>
<accession>A0A1S8TEK0</accession>
<evidence type="ECO:0000313" key="1">
    <source>
        <dbReference type="EMBL" id="OOM76044.1"/>
    </source>
</evidence>